<feature type="domain" description="Peptidase M16 N-terminal" evidence="2">
    <location>
        <begin position="78"/>
        <end position="181"/>
    </location>
</feature>
<dbReference type="GO" id="GO:0004222">
    <property type="term" value="F:metalloendopeptidase activity"/>
    <property type="evidence" value="ECO:0007669"/>
    <property type="project" value="InterPro"/>
</dbReference>
<dbReference type="EMBL" id="FPIB01000026">
    <property type="protein sequence ID" value="SFV90889.1"/>
    <property type="molecule type" value="Genomic_DNA"/>
</dbReference>
<reference evidence="4" key="1">
    <citation type="submission" date="2016-10" db="EMBL/GenBank/DDBJ databases">
        <authorList>
            <person name="de Groot N.N."/>
        </authorList>
    </citation>
    <scope>NUCLEOTIDE SEQUENCE</scope>
</reference>
<protein>
    <submittedName>
        <fullName evidence="4">Putative zinc protease</fullName>
    </submittedName>
</protein>
<dbReference type="SUPFAM" id="SSF63411">
    <property type="entry name" value="LuxS/MPP-like metallohydrolase"/>
    <property type="match status" value="2"/>
</dbReference>
<evidence type="ECO:0000259" key="3">
    <source>
        <dbReference type="Pfam" id="PF05193"/>
    </source>
</evidence>
<dbReference type="GO" id="GO:0006508">
    <property type="term" value="P:proteolysis"/>
    <property type="evidence" value="ECO:0007669"/>
    <property type="project" value="UniProtKB-KW"/>
</dbReference>
<accession>A0A1W1EAG1</accession>
<dbReference type="Pfam" id="PF05193">
    <property type="entry name" value="Peptidase_M16_C"/>
    <property type="match status" value="1"/>
</dbReference>
<dbReference type="InterPro" id="IPR007863">
    <property type="entry name" value="Peptidase_M16_C"/>
</dbReference>
<sequence>MRRFCMLFFKKLFNKGIAKQCKPTLITHHSSLITKTALVLLFSGALMANSLPKHYTKTLDNGLEVVVIPMHNDSGVITTDIYYKVGSRNEVLGKSGMAHMLEHLSFKSTKKLKEGEFDVIVKSHGGVDNASTGFDKTHYFIKTASKNLDMTLDLFSELMHNLKLDDEEFQRERQVVAEERRLRTDNNPMGYMYFRLFNTHYVYHPYHWLPIGFMEDIQSWKIEDIRAFYHRYYQPCNAILVVAGDIEPKQVFKSAEHYFGNIKNEHTIPKVTAKEPKIDGAKRAVLHKESNRVDTIAIAYPIPNFEDDDQVVLSAISHILSHGKSSWFEKELVHNKHLVNQIYGYNMEMKDPGIFLVMAMANPGVNIDEVEKAILAELEKLKKGAVTHEELDKVKINTKAEFIYSLESSNNVASLYGDYLAKGNLQPLLEYEEKLDKITLKDIVRVAKKYFNHDFSTTVILKKHDDNNTAKQEQ</sequence>
<gene>
    <name evidence="4" type="ORF">MNB_SV-4-443</name>
</gene>
<keyword evidence="4" id="KW-0378">Hydrolase</keyword>
<dbReference type="Pfam" id="PF00675">
    <property type="entry name" value="Peptidase_M16"/>
    <property type="match status" value="1"/>
</dbReference>
<dbReference type="InterPro" id="IPR011249">
    <property type="entry name" value="Metalloenz_LuxS/M16"/>
</dbReference>
<dbReference type="PANTHER" id="PTHR11851:SF49">
    <property type="entry name" value="MITOCHONDRIAL-PROCESSING PEPTIDASE SUBUNIT ALPHA"/>
    <property type="match status" value="1"/>
</dbReference>
<proteinExistence type="inferred from homology"/>
<dbReference type="InterPro" id="IPR011765">
    <property type="entry name" value="Pept_M16_N"/>
</dbReference>
<name>A0A1W1EAG1_9ZZZZ</name>
<dbReference type="InterPro" id="IPR001431">
    <property type="entry name" value="Pept_M16_Zn_BS"/>
</dbReference>
<evidence type="ECO:0000256" key="1">
    <source>
        <dbReference type="ARBA" id="ARBA00007261"/>
    </source>
</evidence>
<comment type="similarity">
    <text evidence="1">Belongs to the peptidase M16 family.</text>
</comment>
<dbReference type="Gene3D" id="3.30.830.10">
    <property type="entry name" value="Metalloenzyme, LuxS/M16 peptidase-like"/>
    <property type="match status" value="2"/>
</dbReference>
<feature type="domain" description="Peptidase M16 C-terminal" evidence="3">
    <location>
        <begin position="221"/>
        <end position="396"/>
    </location>
</feature>
<dbReference type="InterPro" id="IPR050361">
    <property type="entry name" value="MPP/UQCRC_Complex"/>
</dbReference>
<dbReference type="AlphaFoldDB" id="A0A1W1EAG1"/>
<dbReference type="GO" id="GO:0046872">
    <property type="term" value="F:metal ion binding"/>
    <property type="evidence" value="ECO:0007669"/>
    <property type="project" value="InterPro"/>
</dbReference>
<organism evidence="4">
    <name type="scientific">hydrothermal vent metagenome</name>
    <dbReference type="NCBI Taxonomy" id="652676"/>
    <lineage>
        <taxon>unclassified sequences</taxon>
        <taxon>metagenomes</taxon>
        <taxon>ecological metagenomes</taxon>
    </lineage>
</organism>
<dbReference type="PANTHER" id="PTHR11851">
    <property type="entry name" value="METALLOPROTEASE"/>
    <property type="match status" value="1"/>
</dbReference>
<dbReference type="PROSITE" id="PS00143">
    <property type="entry name" value="INSULINASE"/>
    <property type="match status" value="1"/>
</dbReference>
<keyword evidence="4" id="KW-0645">Protease</keyword>
<evidence type="ECO:0000259" key="2">
    <source>
        <dbReference type="Pfam" id="PF00675"/>
    </source>
</evidence>
<evidence type="ECO:0000313" key="4">
    <source>
        <dbReference type="EMBL" id="SFV90889.1"/>
    </source>
</evidence>